<comment type="subcellular location">
    <subcellularLocation>
        <location evidence="1 7">Cell membrane</location>
        <topology evidence="1 7">Multi-pass membrane protein</topology>
    </subcellularLocation>
</comment>
<dbReference type="PANTHER" id="PTHR43744">
    <property type="entry name" value="ABC TRANSPORTER PERMEASE PROTEIN MG189-RELATED-RELATED"/>
    <property type="match status" value="1"/>
</dbReference>
<dbReference type="InterPro" id="IPR000515">
    <property type="entry name" value="MetI-like"/>
</dbReference>
<feature type="transmembrane region" description="Helical" evidence="7">
    <location>
        <begin position="161"/>
        <end position="181"/>
    </location>
</feature>
<dbReference type="InterPro" id="IPR035906">
    <property type="entry name" value="MetI-like_sf"/>
</dbReference>
<keyword evidence="3" id="KW-1003">Cell membrane</keyword>
<evidence type="ECO:0000256" key="2">
    <source>
        <dbReference type="ARBA" id="ARBA00022448"/>
    </source>
</evidence>
<evidence type="ECO:0000313" key="9">
    <source>
        <dbReference type="EMBL" id="BDI30412.1"/>
    </source>
</evidence>
<dbReference type="Gene3D" id="1.10.3720.10">
    <property type="entry name" value="MetI-like"/>
    <property type="match status" value="1"/>
</dbReference>
<gene>
    <name evidence="9" type="ORF">CCAX7_24630</name>
</gene>
<dbReference type="AlphaFoldDB" id="A0A402CVH0"/>
<dbReference type="GO" id="GO:0055085">
    <property type="term" value="P:transmembrane transport"/>
    <property type="evidence" value="ECO:0007669"/>
    <property type="project" value="InterPro"/>
</dbReference>
<keyword evidence="4 7" id="KW-0812">Transmembrane</keyword>
<keyword evidence="5 7" id="KW-1133">Transmembrane helix</keyword>
<evidence type="ECO:0000256" key="5">
    <source>
        <dbReference type="ARBA" id="ARBA00022989"/>
    </source>
</evidence>
<protein>
    <submittedName>
        <fullName evidence="9">Sugar ABC transporter ATP-binding protein</fullName>
    </submittedName>
</protein>
<evidence type="ECO:0000256" key="4">
    <source>
        <dbReference type="ARBA" id="ARBA00022692"/>
    </source>
</evidence>
<keyword evidence="6 7" id="KW-0472">Membrane</keyword>
<dbReference type="Proteomes" id="UP000287394">
    <property type="component" value="Chromosome"/>
</dbReference>
<accession>A0A402CVH0</accession>
<dbReference type="GO" id="GO:0005886">
    <property type="term" value="C:plasma membrane"/>
    <property type="evidence" value="ECO:0007669"/>
    <property type="project" value="UniProtKB-SubCell"/>
</dbReference>
<dbReference type="Pfam" id="PF00528">
    <property type="entry name" value="BPD_transp_1"/>
    <property type="match status" value="1"/>
</dbReference>
<evidence type="ECO:0000256" key="1">
    <source>
        <dbReference type="ARBA" id="ARBA00004651"/>
    </source>
</evidence>
<dbReference type="RefSeq" id="WP_119321370.1">
    <property type="nucleotide sequence ID" value="NZ_AP025739.1"/>
</dbReference>
<dbReference type="PANTHER" id="PTHR43744:SF12">
    <property type="entry name" value="ABC TRANSPORTER PERMEASE PROTEIN MG189-RELATED"/>
    <property type="match status" value="1"/>
</dbReference>
<dbReference type="CDD" id="cd06261">
    <property type="entry name" value="TM_PBP2"/>
    <property type="match status" value="1"/>
</dbReference>
<evidence type="ECO:0000256" key="8">
    <source>
        <dbReference type="SAM" id="MobiDB-lite"/>
    </source>
</evidence>
<sequence>MTPTQTQQSATAPARTQPKAAVSTRKWRQNLERGAIYAVLTIFALIFIFPFYWLVISAFKTQGQMFAMPPQWIPQPGTLQNFVDLFHKTNLPRAFVNSVIVSGANVFFSVFLCSLAGYAFAKYPLAPGRDRLYNFVLGTMLIPGAVTLIPSYMILVRLHWIDSYAALIIPGIVGAFGIFWMRQYMIANVPDDLINAARIDGCSEFGIYWRIVVPVARPALAALGIMQLIGSWNNLMWAFIVLRTKAMYTLPLVIYLLNGENTQPYGMLMAGGLLTTLPLVLAFLFFQKQFIAGITSGAVKQ</sequence>
<dbReference type="OrthoDB" id="9773467at2"/>
<feature type="compositionally biased region" description="Low complexity" evidence="8">
    <location>
        <begin position="1"/>
        <end position="18"/>
    </location>
</feature>
<feature type="transmembrane region" description="Helical" evidence="7">
    <location>
        <begin position="265"/>
        <end position="286"/>
    </location>
</feature>
<feature type="region of interest" description="Disordered" evidence="8">
    <location>
        <begin position="1"/>
        <end position="21"/>
    </location>
</feature>
<evidence type="ECO:0000256" key="6">
    <source>
        <dbReference type="ARBA" id="ARBA00023136"/>
    </source>
</evidence>
<dbReference type="KEGG" id="ccot:CCAX7_24630"/>
<evidence type="ECO:0000313" key="10">
    <source>
        <dbReference type="Proteomes" id="UP000287394"/>
    </source>
</evidence>
<organism evidence="9 10">
    <name type="scientific">Capsulimonas corticalis</name>
    <dbReference type="NCBI Taxonomy" id="2219043"/>
    <lineage>
        <taxon>Bacteria</taxon>
        <taxon>Bacillati</taxon>
        <taxon>Armatimonadota</taxon>
        <taxon>Armatimonadia</taxon>
        <taxon>Capsulimonadales</taxon>
        <taxon>Capsulimonadaceae</taxon>
        <taxon>Capsulimonas</taxon>
    </lineage>
</organism>
<feature type="transmembrane region" description="Helical" evidence="7">
    <location>
        <begin position="132"/>
        <end position="155"/>
    </location>
</feature>
<evidence type="ECO:0000256" key="7">
    <source>
        <dbReference type="RuleBase" id="RU363032"/>
    </source>
</evidence>
<keyword evidence="10" id="KW-1185">Reference proteome</keyword>
<name>A0A402CVH0_9BACT</name>
<feature type="transmembrane region" description="Helical" evidence="7">
    <location>
        <begin position="35"/>
        <end position="56"/>
    </location>
</feature>
<dbReference type="PROSITE" id="PS50928">
    <property type="entry name" value="ABC_TM1"/>
    <property type="match status" value="1"/>
</dbReference>
<dbReference type="GO" id="GO:0005524">
    <property type="term" value="F:ATP binding"/>
    <property type="evidence" value="ECO:0007669"/>
    <property type="project" value="UniProtKB-KW"/>
</dbReference>
<comment type="similarity">
    <text evidence="7">Belongs to the binding-protein-dependent transport system permease family.</text>
</comment>
<feature type="transmembrane region" description="Helical" evidence="7">
    <location>
        <begin position="94"/>
        <end position="120"/>
    </location>
</feature>
<keyword evidence="2 7" id="KW-0813">Transport</keyword>
<evidence type="ECO:0000256" key="3">
    <source>
        <dbReference type="ARBA" id="ARBA00022475"/>
    </source>
</evidence>
<dbReference type="SUPFAM" id="SSF161098">
    <property type="entry name" value="MetI-like"/>
    <property type="match status" value="1"/>
</dbReference>
<proteinExistence type="inferred from homology"/>
<keyword evidence="9" id="KW-0547">Nucleotide-binding</keyword>
<reference evidence="9 10" key="1">
    <citation type="journal article" date="2019" name="Int. J. Syst. Evol. Microbiol.">
        <title>Capsulimonas corticalis gen. nov., sp. nov., an aerobic capsulated bacterium, of a novel bacterial order, Capsulimonadales ord. nov., of the class Armatimonadia of the phylum Armatimonadetes.</title>
        <authorList>
            <person name="Li J."/>
            <person name="Kudo C."/>
            <person name="Tonouchi A."/>
        </authorList>
    </citation>
    <scope>NUCLEOTIDE SEQUENCE [LARGE SCALE GENOMIC DNA]</scope>
    <source>
        <strain evidence="9 10">AX-7</strain>
    </source>
</reference>
<keyword evidence="9" id="KW-0067">ATP-binding</keyword>
<dbReference type="EMBL" id="AP025739">
    <property type="protein sequence ID" value="BDI30412.1"/>
    <property type="molecule type" value="Genomic_DNA"/>
</dbReference>